<keyword evidence="3" id="KW-0804">Transcription</keyword>
<organism evidence="5 6">
    <name type="scientific">Actinopolyspora biskrensis</name>
    <dbReference type="NCBI Taxonomy" id="1470178"/>
    <lineage>
        <taxon>Bacteria</taxon>
        <taxon>Bacillati</taxon>
        <taxon>Actinomycetota</taxon>
        <taxon>Actinomycetes</taxon>
        <taxon>Actinopolysporales</taxon>
        <taxon>Actinopolysporaceae</taxon>
        <taxon>Actinopolyspora</taxon>
    </lineage>
</organism>
<evidence type="ECO:0000313" key="5">
    <source>
        <dbReference type="EMBL" id="NYH77633.1"/>
    </source>
</evidence>
<sequence>MSRAEEGAAETRTDVVADQIRRRIVLGNYPPGTRLRVDTLVNELDVSRVPLREAFRELVAEGLVEMYPHRGAVVSPLHQQELEDCFRLLETLEVMAAERAVRNDHLGVAEAMRTELDRLDALDPDEDRAEKLRAHRAFHFAMFAGLGDGTVQRHVRMLWHTCERYINLAATGQRDEEARNEHHQLVAHCAAGDASMVAAIVRVHVQHAKLAAISQLPS</sequence>
<dbReference type="SUPFAM" id="SSF48008">
    <property type="entry name" value="GntR ligand-binding domain-like"/>
    <property type="match status" value="1"/>
</dbReference>
<dbReference type="InterPro" id="IPR008920">
    <property type="entry name" value="TF_FadR/GntR_C"/>
</dbReference>
<dbReference type="SUPFAM" id="SSF46785">
    <property type="entry name" value="Winged helix' DNA-binding domain"/>
    <property type="match status" value="1"/>
</dbReference>
<feature type="domain" description="HTH gntR-type" evidence="4">
    <location>
        <begin position="10"/>
        <end position="77"/>
    </location>
</feature>
<dbReference type="AlphaFoldDB" id="A0A852Z606"/>
<reference evidence="5 6" key="1">
    <citation type="submission" date="2020-07" db="EMBL/GenBank/DDBJ databases">
        <title>Genomic Encyclopedia of Type Strains, Phase III (KMG-III): the genomes of soil and plant-associated and newly described type strains.</title>
        <authorList>
            <person name="Whitman W."/>
        </authorList>
    </citation>
    <scope>NUCLEOTIDE SEQUENCE [LARGE SCALE GENOMIC DNA]</scope>
    <source>
        <strain evidence="5 6">CECT 8576</strain>
    </source>
</reference>
<evidence type="ECO:0000313" key="6">
    <source>
        <dbReference type="Proteomes" id="UP000548304"/>
    </source>
</evidence>
<evidence type="ECO:0000259" key="4">
    <source>
        <dbReference type="PROSITE" id="PS50949"/>
    </source>
</evidence>
<dbReference type="GO" id="GO:0003700">
    <property type="term" value="F:DNA-binding transcription factor activity"/>
    <property type="evidence" value="ECO:0007669"/>
    <property type="project" value="InterPro"/>
</dbReference>
<dbReference type="InterPro" id="IPR036388">
    <property type="entry name" value="WH-like_DNA-bd_sf"/>
</dbReference>
<dbReference type="Pfam" id="PF07729">
    <property type="entry name" value="FCD"/>
    <property type="match status" value="1"/>
</dbReference>
<protein>
    <submittedName>
        <fullName evidence="5">DNA-binding GntR family transcriptional regulator</fullName>
    </submittedName>
</protein>
<dbReference type="Gene3D" id="1.20.120.530">
    <property type="entry name" value="GntR ligand-binding domain-like"/>
    <property type="match status" value="1"/>
</dbReference>
<comment type="caution">
    <text evidence="5">The sequence shown here is derived from an EMBL/GenBank/DDBJ whole genome shotgun (WGS) entry which is preliminary data.</text>
</comment>
<dbReference type="CDD" id="cd07377">
    <property type="entry name" value="WHTH_GntR"/>
    <property type="match status" value="1"/>
</dbReference>
<dbReference type="GO" id="GO:0003677">
    <property type="term" value="F:DNA binding"/>
    <property type="evidence" value="ECO:0007669"/>
    <property type="project" value="UniProtKB-KW"/>
</dbReference>
<dbReference type="Proteomes" id="UP000548304">
    <property type="component" value="Unassembled WGS sequence"/>
</dbReference>
<dbReference type="Gene3D" id="1.10.10.10">
    <property type="entry name" value="Winged helix-like DNA-binding domain superfamily/Winged helix DNA-binding domain"/>
    <property type="match status" value="1"/>
</dbReference>
<dbReference type="PANTHER" id="PTHR43537:SF24">
    <property type="entry name" value="GLUCONATE OPERON TRANSCRIPTIONAL REPRESSOR"/>
    <property type="match status" value="1"/>
</dbReference>
<dbReference type="PROSITE" id="PS50949">
    <property type="entry name" value="HTH_GNTR"/>
    <property type="match status" value="1"/>
</dbReference>
<dbReference type="EMBL" id="JACBYW010000001">
    <property type="protein sequence ID" value="NYH77633.1"/>
    <property type="molecule type" value="Genomic_DNA"/>
</dbReference>
<evidence type="ECO:0000256" key="3">
    <source>
        <dbReference type="ARBA" id="ARBA00023163"/>
    </source>
</evidence>
<keyword evidence="6" id="KW-1185">Reference proteome</keyword>
<keyword evidence="2 5" id="KW-0238">DNA-binding</keyword>
<name>A0A852Z606_9ACTN</name>
<dbReference type="SMART" id="SM00345">
    <property type="entry name" value="HTH_GNTR"/>
    <property type="match status" value="1"/>
</dbReference>
<dbReference type="Pfam" id="PF00392">
    <property type="entry name" value="GntR"/>
    <property type="match status" value="1"/>
</dbReference>
<gene>
    <name evidence="5" type="ORF">FHR84_000947</name>
</gene>
<proteinExistence type="predicted"/>
<dbReference type="PANTHER" id="PTHR43537">
    <property type="entry name" value="TRANSCRIPTIONAL REGULATOR, GNTR FAMILY"/>
    <property type="match status" value="1"/>
</dbReference>
<accession>A0A852Z606</accession>
<dbReference type="InterPro" id="IPR011711">
    <property type="entry name" value="GntR_C"/>
</dbReference>
<evidence type="ECO:0000256" key="1">
    <source>
        <dbReference type="ARBA" id="ARBA00023015"/>
    </source>
</evidence>
<keyword evidence="1" id="KW-0805">Transcription regulation</keyword>
<dbReference type="RefSeq" id="WP_179534132.1">
    <property type="nucleotide sequence ID" value="NZ_JACBYW010000001.1"/>
</dbReference>
<dbReference type="InterPro" id="IPR036390">
    <property type="entry name" value="WH_DNA-bd_sf"/>
</dbReference>
<dbReference type="InterPro" id="IPR000524">
    <property type="entry name" value="Tscrpt_reg_HTH_GntR"/>
</dbReference>
<dbReference type="SMART" id="SM00895">
    <property type="entry name" value="FCD"/>
    <property type="match status" value="1"/>
</dbReference>
<evidence type="ECO:0000256" key="2">
    <source>
        <dbReference type="ARBA" id="ARBA00023125"/>
    </source>
</evidence>